<organism evidence="1">
    <name type="scientific">Eggerthella lenta</name>
    <name type="common">Eubacterium lentum</name>
    <dbReference type="NCBI Taxonomy" id="84112"/>
    <lineage>
        <taxon>Bacteria</taxon>
        <taxon>Bacillati</taxon>
        <taxon>Actinomycetota</taxon>
        <taxon>Coriobacteriia</taxon>
        <taxon>Eggerthellales</taxon>
        <taxon>Eggerthellaceae</taxon>
        <taxon>Eggerthella</taxon>
    </lineage>
</organism>
<gene>
    <name evidence="1" type="ORF">ELLFYP107_02687</name>
</gene>
<reference evidence="1" key="1">
    <citation type="submission" date="2019-11" db="EMBL/GenBank/DDBJ databases">
        <authorList>
            <person name="Feng L."/>
        </authorList>
    </citation>
    <scope>NUCLEOTIDE SEQUENCE</scope>
    <source>
        <strain evidence="1">ElentaLFYP107</strain>
    </source>
</reference>
<dbReference type="RefSeq" id="WP_015761238.1">
    <property type="nucleotide sequence ID" value="NZ_CP089336.1"/>
</dbReference>
<dbReference type="EMBL" id="CACRTT010000022">
    <property type="protein sequence ID" value="VYU26422.1"/>
    <property type="molecule type" value="Genomic_DNA"/>
</dbReference>
<dbReference type="AlphaFoldDB" id="A0A6N3DDC2"/>
<sequence>MKGFADAAALESALALLHDAELMEFVQEHQHNYLYRADFMKEPMPGDADPALMWELVSFVRRMAGRPTVRELNKSQPIGRQCFWTATPEMIAGLNDIVSRSNPSAQLTQSLARLSTRPAIQQLALEELEAAGYRDGVDVEHEELREIVCDKRAPETPEERLFANARELIEEIEELASEPFNVELIAYMHERLALDTKGLRVEPRPSPAPKTSVPSPPSDQLLESIVAGCENPCLWGPHPLFGALINADTIWVTPAFERFNGLMELLIRWRSYYAIGVPALRFVPLSKMRLDWERRLVGPPDAPMRYGEALVVSSFGVDSTPYSQQMIHFLDRGLNRLERIVARTEEIGERCKHLIFEDRRLTLRQKQLLADLVDNPLLVVDVGMYEKRFDIAASTARADLTRLVSLNFLLTEFSAKKQVFWLRPDISRVLASRSAASTPASSTQA</sequence>
<evidence type="ECO:0000313" key="1">
    <source>
        <dbReference type="EMBL" id="VYU26422.1"/>
    </source>
</evidence>
<name>A0A6N3DDC2_EGGLN</name>
<protein>
    <submittedName>
        <fullName evidence="1">Uncharacterized protein</fullName>
    </submittedName>
</protein>
<accession>A0A6N3DDC2</accession>
<proteinExistence type="predicted"/>